<dbReference type="InterPro" id="IPR029787">
    <property type="entry name" value="Nucleotide_cyclase"/>
</dbReference>
<keyword evidence="1" id="KW-1133">Transmembrane helix</keyword>
<sequence length="870" mass="92673">MDRKGASRRGLVALLTARGTRILGLIVFLVAAGTAMLMWTPALENKAPGPTHLPWWAMVLMFAVAEMVVLHIQIRREAQTVSLSEIPLVVGLFMAGPEGLLVGRVVGSLLIFVFHRRQAPIKVAFNTALVFASGALALTIWSLAFNGQEAGPQAWAAAFAALVAAGSFDATITTMAIACYEGRIKISRMAREVASAGTLAAAVGTVGLVAATAVTYDVRSAFLVEAAGALLLLGYRAYASLRERHESLEQLYHFSEVVSGAHDVDTVLRSVLAQARQLLRSDRAEFLSFDFPGALAPARMSLLPDGVHKEAVAEVGHTVVDADPVVARVRRERRSVLLARTTKDAAEKEYLAEHGLREAIVVPLHMDGVIVGTLSVGNRLGEVRGFDAGDVRLLETVANHAGVALKSGSLIARLSHEAHHDTLTGLPNRHLLQQELDAAIAAVRLGTSVGCAVMISDLNGFKEVNDTLGHQHGDQLLRDVARQFVEVAEGSEGSGRTLVARLGGDEFAVLLTDVAGPDEASALAQAMVDSLSAPMRLDGVSVEVSASIGVAMAPLHGEDVSGLLKRADVAMYAAKANGGGVRFYDEGLQEAANPSRLALVGELRSAIKDGGIEAWVQPKASLVDGSIVGVEALARWRHADGVRGPHEFLPVAEANGMIGALTEAMLDSSLSACSAWLRRGIQAGVAVNVSPRSLRDTSFAETVSAVLARHDVPAHLLTLEITETSLMADSPQALDVLVRLNALGVRLSIDDFGTGYSSLAYLRRLPVNEIKIDREFTSRIETDPRVLMIVRSVADLARNIGMQTVAEGVEDQETFGRLQELGVGQAQGYHISRPMPASEFPAWLDRYNEDLNGPRPLLPGGRRPRSHAAA</sequence>
<name>A0ABN1HCT2_9ACTN</name>
<feature type="domain" description="GGDEF" evidence="3">
    <location>
        <begin position="449"/>
        <end position="586"/>
    </location>
</feature>
<dbReference type="SUPFAM" id="SSF141868">
    <property type="entry name" value="EAL domain-like"/>
    <property type="match status" value="1"/>
</dbReference>
<dbReference type="Gene3D" id="3.20.20.450">
    <property type="entry name" value="EAL domain"/>
    <property type="match status" value="1"/>
</dbReference>
<dbReference type="SUPFAM" id="SSF55073">
    <property type="entry name" value="Nucleotide cyclase"/>
    <property type="match status" value="1"/>
</dbReference>
<evidence type="ECO:0008006" key="6">
    <source>
        <dbReference type="Google" id="ProtNLM"/>
    </source>
</evidence>
<reference evidence="4 5" key="1">
    <citation type="journal article" date="2019" name="Int. J. Syst. Evol. Microbiol.">
        <title>The Global Catalogue of Microorganisms (GCM) 10K type strain sequencing project: providing services to taxonomists for standard genome sequencing and annotation.</title>
        <authorList>
            <consortium name="The Broad Institute Genomics Platform"/>
            <consortium name="The Broad Institute Genome Sequencing Center for Infectious Disease"/>
            <person name="Wu L."/>
            <person name="Ma J."/>
        </authorList>
    </citation>
    <scope>NUCLEOTIDE SEQUENCE [LARGE SCALE GENOMIC DNA]</scope>
    <source>
        <strain evidence="4 5">JCM 10671</strain>
    </source>
</reference>
<evidence type="ECO:0000259" key="3">
    <source>
        <dbReference type="PROSITE" id="PS50887"/>
    </source>
</evidence>
<accession>A0ABN1HCT2</accession>
<dbReference type="InterPro" id="IPR052155">
    <property type="entry name" value="Biofilm_reg_signaling"/>
</dbReference>
<feature type="domain" description="EAL" evidence="2">
    <location>
        <begin position="596"/>
        <end position="848"/>
    </location>
</feature>
<dbReference type="InterPro" id="IPR035919">
    <property type="entry name" value="EAL_sf"/>
</dbReference>
<evidence type="ECO:0000313" key="4">
    <source>
        <dbReference type="EMBL" id="GAA0638554.1"/>
    </source>
</evidence>
<dbReference type="InterPro" id="IPR029016">
    <property type="entry name" value="GAF-like_dom_sf"/>
</dbReference>
<feature type="transmembrane region" description="Helical" evidence="1">
    <location>
        <begin position="22"/>
        <end position="43"/>
    </location>
</feature>
<keyword evidence="5" id="KW-1185">Reference proteome</keyword>
<dbReference type="Gene3D" id="3.30.70.270">
    <property type="match status" value="1"/>
</dbReference>
<dbReference type="Proteomes" id="UP001500957">
    <property type="component" value="Unassembled WGS sequence"/>
</dbReference>
<dbReference type="InterPro" id="IPR003018">
    <property type="entry name" value="GAF"/>
</dbReference>
<feature type="transmembrane region" description="Helical" evidence="1">
    <location>
        <begin position="156"/>
        <end position="180"/>
    </location>
</feature>
<dbReference type="CDD" id="cd01949">
    <property type="entry name" value="GGDEF"/>
    <property type="match status" value="1"/>
</dbReference>
<dbReference type="PANTHER" id="PTHR44757:SF2">
    <property type="entry name" value="BIOFILM ARCHITECTURE MAINTENANCE PROTEIN MBAA"/>
    <property type="match status" value="1"/>
</dbReference>
<dbReference type="SUPFAM" id="SSF55781">
    <property type="entry name" value="GAF domain-like"/>
    <property type="match status" value="1"/>
</dbReference>
<comment type="caution">
    <text evidence="4">The sequence shown here is derived from an EMBL/GenBank/DDBJ whole genome shotgun (WGS) entry which is preliminary data.</text>
</comment>
<dbReference type="SMART" id="SM00065">
    <property type="entry name" value="GAF"/>
    <property type="match status" value="1"/>
</dbReference>
<protein>
    <recommendedName>
        <fullName evidence="6">EAL domain-containing protein</fullName>
    </recommendedName>
</protein>
<dbReference type="InterPro" id="IPR001633">
    <property type="entry name" value="EAL_dom"/>
</dbReference>
<feature type="transmembrane region" description="Helical" evidence="1">
    <location>
        <begin position="192"/>
        <end position="214"/>
    </location>
</feature>
<feature type="transmembrane region" description="Helical" evidence="1">
    <location>
        <begin position="55"/>
        <end position="74"/>
    </location>
</feature>
<dbReference type="PROSITE" id="PS50887">
    <property type="entry name" value="GGDEF"/>
    <property type="match status" value="1"/>
</dbReference>
<proteinExistence type="predicted"/>
<gene>
    <name evidence="4" type="ORF">GCM10009547_48440</name>
</gene>
<dbReference type="PROSITE" id="PS50883">
    <property type="entry name" value="EAL"/>
    <property type="match status" value="1"/>
</dbReference>
<dbReference type="InterPro" id="IPR043128">
    <property type="entry name" value="Rev_trsase/Diguanyl_cyclase"/>
</dbReference>
<dbReference type="SMART" id="SM00267">
    <property type="entry name" value="GGDEF"/>
    <property type="match status" value="1"/>
</dbReference>
<keyword evidence="1" id="KW-0812">Transmembrane</keyword>
<evidence type="ECO:0000256" key="1">
    <source>
        <dbReference type="SAM" id="Phobius"/>
    </source>
</evidence>
<feature type="transmembrane region" description="Helical" evidence="1">
    <location>
        <begin position="123"/>
        <end position="144"/>
    </location>
</feature>
<dbReference type="SMART" id="SM00052">
    <property type="entry name" value="EAL"/>
    <property type="match status" value="1"/>
</dbReference>
<organism evidence="4 5">
    <name type="scientific">Sporichthya brevicatena</name>
    <dbReference type="NCBI Taxonomy" id="171442"/>
    <lineage>
        <taxon>Bacteria</taxon>
        <taxon>Bacillati</taxon>
        <taxon>Actinomycetota</taxon>
        <taxon>Actinomycetes</taxon>
        <taxon>Sporichthyales</taxon>
        <taxon>Sporichthyaceae</taxon>
        <taxon>Sporichthya</taxon>
    </lineage>
</organism>
<dbReference type="Pfam" id="PF00563">
    <property type="entry name" value="EAL"/>
    <property type="match status" value="1"/>
</dbReference>
<keyword evidence="1" id="KW-0472">Membrane</keyword>
<dbReference type="Pfam" id="PF00990">
    <property type="entry name" value="GGDEF"/>
    <property type="match status" value="1"/>
</dbReference>
<dbReference type="NCBIfam" id="TIGR00254">
    <property type="entry name" value="GGDEF"/>
    <property type="match status" value="1"/>
</dbReference>
<dbReference type="PANTHER" id="PTHR44757">
    <property type="entry name" value="DIGUANYLATE CYCLASE DGCP"/>
    <property type="match status" value="1"/>
</dbReference>
<dbReference type="CDD" id="cd01948">
    <property type="entry name" value="EAL"/>
    <property type="match status" value="1"/>
</dbReference>
<dbReference type="InterPro" id="IPR000160">
    <property type="entry name" value="GGDEF_dom"/>
</dbReference>
<evidence type="ECO:0000313" key="5">
    <source>
        <dbReference type="Proteomes" id="UP001500957"/>
    </source>
</evidence>
<evidence type="ECO:0000259" key="2">
    <source>
        <dbReference type="PROSITE" id="PS50883"/>
    </source>
</evidence>
<dbReference type="Pfam" id="PF13185">
    <property type="entry name" value="GAF_2"/>
    <property type="match status" value="1"/>
</dbReference>
<dbReference type="Gene3D" id="3.30.450.40">
    <property type="match status" value="1"/>
</dbReference>
<dbReference type="EMBL" id="BAAAHE010000063">
    <property type="protein sequence ID" value="GAA0638554.1"/>
    <property type="molecule type" value="Genomic_DNA"/>
</dbReference>